<dbReference type="EMBL" id="VZCY01000087">
    <property type="protein sequence ID" value="MQN10278.1"/>
    <property type="molecule type" value="Genomic_DNA"/>
</dbReference>
<accession>A0A6A7VVD5</accession>
<dbReference type="Proteomes" id="UP000406735">
    <property type="component" value="Unassembled WGS sequence"/>
</dbReference>
<reference evidence="1 2" key="1">
    <citation type="submission" date="2019-09" db="EMBL/GenBank/DDBJ databases">
        <title>Distinct polysaccharide growth profiles of human intestinal Prevotella copri isolates.</title>
        <authorList>
            <person name="Fehlner-Peach H."/>
            <person name="Magnabosco C."/>
            <person name="Raghavan V."/>
            <person name="Scher J.U."/>
            <person name="Tett A."/>
            <person name="Cox L.M."/>
            <person name="Gottsegen C."/>
            <person name="Watters A."/>
            <person name="Wiltshire- Gordon J.D."/>
            <person name="Segata N."/>
            <person name="Bonneau R."/>
            <person name="Littman D.R."/>
        </authorList>
    </citation>
    <scope>NUCLEOTIDE SEQUENCE [LARGE SCALE GENOMIC DNA]</scope>
    <source>
        <strain evidence="2">iK21513</strain>
    </source>
</reference>
<name>A0A6A7VVD5_9BACT</name>
<dbReference type="AlphaFoldDB" id="A0A6A7VVD5"/>
<dbReference type="RefSeq" id="WP_153080435.1">
    <property type="nucleotide sequence ID" value="NZ_CP152484.1"/>
</dbReference>
<gene>
    <name evidence="1" type="ORF">F7D97_10210</name>
</gene>
<sequence>MAKEKATISATLGHEYEDLEEREDFLANNADSVEKMEFIKRFNSDELMKKKDLFALQSARASDIEEEIKDFREQKKAELKPIKEEISSLLKEIKQKGSMVNEKVYKFVDREAKMTAFYDKEGNLVSSRPATRDELPSNVYSINRDQQAM</sequence>
<protein>
    <submittedName>
        <fullName evidence="1">Uncharacterized protein</fullName>
    </submittedName>
</protein>
<evidence type="ECO:0000313" key="1">
    <source>
        <dbReference type="EMBL" id="MQN10278.1"/>
    </source>
</evidence>
<comment type="caution">
    <text evidence="1">The sequence shown here is derived from an EMBL/GenBank/DDBJ whole genome shotgun (WGS) entry which is preliminary data.</text>
</comment>
<proteinExistence type="predicted"/>
<organism evidence="1 2">
    <name type="scientific">Segatella copri</name>
    <dbReference type="NCBI Taxonomy" id="165179"/>
    <lineage>
        <taxon>Bacteria</taxon>
        <taxon>Pseudomonadati</taxon>
        <taxon>Bacteroidota</taxon>
        <taxon>Bacteroidia</taxon>
        <taxon>Bacteroidales</taxon>
        <taxon>Prevotellaceae</taxon>
        <taxon>Segatella</taxon>
    </lineage>
</organism>
<evidence type="ECO:0000313" key="2">
    <source>
        <dbReference type="Proteomes" id="UP000406735"/>
    </source>
</evidence>